<keyword evidence="2" id="KW-0812">Transmembrane</keyword>
<feature type="domain" description="Bacteriophage T5 Orf172 DNA-binding" evidence="3">
    <location>
        <begin position="24"/>
        <end position="112"/>
    </location>
</feature>
<gene>
    <name evidence="4" type="ORF">ACFQU0_10100</name>
</gene>
<organism evidence="4 5">
    <name type="scientific">Hydrogenophaga defluvii</name>
    <dbReference type="NCBI Taxonomy" id="249410"/>
    <lineage>
        <taxon>Bacteria</taxon>
        <taxon>Pseudomonadati</taxon>
        <taxon>Pseudomonadota</taxon>
        <taxon>Betaproteobacteria</taxon>
        <taxon>Burkholderiales</taxon>
        <taxon>Comamonadaceae</taxon>
        <taxon>Hydrogenophaga</taxon>
    </lineage>
</organism>
<dbReference type="InterPro" id="IPR018306">
    <property type="entry name" value="Phage_T5_Orf172_DNA-bd"/>
</dbReference>
<protein>
    <submittedName>
        <fullName evidence="4">GIY-YIG nuclease family protein</fullName>
    </submittedName>
</protein>
<sequence>MRTYRRKSYQHHGGNYNQNDGVPGVVYILKNDAFKDGWIKIGQSRHSGHKRAADMNKEASTGLPAHHVCIFECRTLDCGNAEKEVFKSLGAYRKGRQEFFEVELELAKKTIIEACERIDRTLKEKEKREQERERLSAESARKAAEQRQNSMAAKQVAVNTVDFTCPTCQTVLSVPIAAANPGQRLRCKQCGAISLYRTPGHDAPPADPQPTKGRENQWALHNYPDTKDATTATPKQNFSFPFSLVFWGLIAIVAWNVFFDKKVEKQTTSPTINGSKPPTNLTPQAHTETSTSKHQPSVAGSQTPSIRAQQYPKSIDDSNRSSRANAELYLAHPDADTVISSNGFRQWLATQGQNWSNTSEIGTSSQKISMLDSYKVFLRKTSQENSARLERHKQEEDRAAKEKVRADVNAAAERAFERFPYLREPEYAHVLEKIVETRDHLISQGVYPSVALTRAVNDHAYAYDPRGQKLPIVEVTR</sequence>
<reference evidence="5" key="1">
    <citation type="journal article" date="2019" name="Int. J. Syst. Evol. Microbiol.">
        <title>The Global Catalogue of Microorganisms (GCM) 10K type strain sequencing project: providing services to taxonomists for standard genome sequencing and annotation.</title>
        <authorList>
            <consortium name="The Broad Institute Genomics Platform"/>
            <consortium name="The Broad Institute Genome Sequencing Center for Infectious Disease"/>
            <person name="Wu L."/>
            <person name="Ma J."/>
        </authorList>
    </citation>
    <scope>NUCLEOTIDE SEQUENCE [LARGE SCALE GENOMIC DNA]</scope>
    <source>
        <strain evidence="5">CCUG 53903</strain>
    </source>
</reference>
<keyword evidence="2" id="KW-1133">Transmembrane helix</keyword>
<comment type="caution">
    <text evidence="4">The sequence shown here is derived from an EMBL/GenBank/DDBJ whole genome shotgun (WGS) entry which is preliminary data.</text>
</comment>
<keyword evidence="2" id="KW-0472">Membrane</keyword>
<dbReference type="EMBL" id="JBHTBZ010000020">
    <property type="protein sequence ID" value="MFC7460780.1"/>
    <property type="molecule type" value="Genomic_DNA"/>
</dbReference>
<accession>A0ABW2SBC9</accession>
<proteinExistence type="predicted"/>
<feature type="compositionally biased region" description="Polar residues" evidence="1">
    <location>
        <begin position="267"/>
        <end position="312"/>
    </location>
</feature>
<dbReference type="RefSeq" id="WP_382200353.1">
    <property type="nucleotide sequence ID" value="NZ_JBHTBZ010000020.1"/>
</dbReference>
<feature type="transmembrane region" description="Helical" evidence="2">
    <location>
        <begin position="238"/>
        <end position="259"/>
    </location>
</feature>
<keyword evidence="5" id="KW-1185">Reference proteome</keyword>
<evidence type="ECO:0000313" key="5">
    <source>
        <dbReference type="Proteomes" id="UP001596457"/>
    </source>
</evidence>
<dbReference type="Proteomes" id="UP001596457">
    <property type="component" value="Unassembled WGS sequence"/>
</dbReference>
<feature type="region of interest" description="Disordered" evidence="1">
    <location>
        <begin position="267"/>
        <end position="320"/>
    </location>
</feature>
<evidence type="ECO:0000313" key="4">
    <source>
        <dbReference type="EMBL" id="MFC7460780.1"/>
    </source>
</evidence>
<dbReference type="Pfam" id="PF10544">
    <property type="entry name" value="T5orf172"/>
    <property type="match status" value="1"/>
</dbReference>
<evidence type="ECO:0000259" key="3">
    <source>
        <dbReference type="Pfam" id="PF10544"/>
    </source>
</evidence>
<feature type="region of interest" description="Disordered" evidence="1">
    <location>
        <begin position="125"/>
        <end position="147"/>
    </location>
</feature>
<evidence type="ECO:0000256" key="2">
    <source>
        <dbReference type="SAM" id="Phobius"/>
    </source>
</evidence>
<feature type="compositionally biased region" description="Basic and acidic residues" evidence="1">
    <location>
        <begin position="125"/>
        <end position="145"/>
    </location>
</feature>
<evidence type="ECO:0000256" key="1">
    <source>
        <dbReference type="SAM" id="MobiDB-lite"/>
    </source>
</evidence>
<name>A0ABW2SBC9_9BURK</name>